<name>A0A2B4S6U6_STYPI</name>
<protein>
    <submittedName>
        <fullName evidence="2">Uncharacterized protein</fullName>
    </submittedName>
</protein>
<proteinExistence type="predicted"/>
<dbReference type="OrthoDB" id="2371919at2759"/>
<sequence>MLIKGTSSDDASATSIPVTRDEISSLIENKVTETLKSALPDILRNAFMTDPDGSQANEVGAHPQPKKAKADDSETPVSVVSSWSDKYYAPAQETTISEELTSFLKSAFTKQLSKDVWTNLMEQYPDIKGTNDFLVSPVSQSAAKQAPVIFVVRPLVSALQALEPTGEVNVDEDEPSGPDPNHIKALIEDAIVQLGNVDCHLNS</sequence>
<evidence type="ECO:0000313" key="2">
    <source>
        <dbReference type="EMBL" id="PFX25106.1"/>
    </source>
</evidence>
<evidence type="ECO:0000313" key="3">
    <source>
        <dbReference type="Proteomes" id="UP000225706"/>
    </source>
</evidence>
<evidence type="ECO:0000256" key="1">
    <source>
        <dbReference type="SAM" id="MobiDB-lite"/>
    </source>
</evidence>
<reference evidence="3" key="1">
    <citation type="journal article" date="2017" name="bioRxiv">
        <title>Comparative analysis of the genomes of Stylophora pistillata and Acropora digitifera provides evidence for extensive differences between species of corals.</title>
        <authorList>
            <person name="Voolstra C.R."/>
            <person name="Li Y."/>
            <person name="Liew Y.J."/>
            <person name="Baumgarten S."/>
            <person name="Zoccola D."/>
            <person name="Flot J.-F."/>
            <person name="Tambutte S."/>
            <person name="Allemand D."/>
            <person name="Aranda M."/>
        </authorList>
    </citation>
    <scope>NUCLEOTIDE SEQUENCE [LARGE SCALE GENOMIC DNA]</scope>
</reference>
<comment type="caution">
    <text evidence="2">The sequence shown here is derived from an EMBL/GenBank/DDBJ whole genome shotgun (WGS) entry which is preliminary data.</text>
</comment>
<keyword evidence="3" id="KW-1185">Reference proteome</keyword>
<dbReference type="Proteomes" id="UP000225706">
    <property type="component" value="Unassembled WGS sequence"/>
</dbReference>
<dbReference type="EMBL" id="LSMT01000160">
    <property type="protein sequence ID" value="PFX25106.1"/>
    <property type="molecule type" value="Genomic_DNA"/>
</dbReference>
<accession>A0A2B4S6U6</accession>
<organism evidence="2 3">
    <name type="scientific">Stylophora pistillata</name>
    <name type="common">Smooth cauliflower coral</name>
    <dbReference type="NCBI Taxonomy" id="50429"/>
    <lineage>
        <taxon>Eukaryota</taxon>
        <taxon>Metazoa</taxon>
        <taxon>Cnidaria</taxon>
        <taxon>Anthozoa</taxon>
        <taxon>Hexacorallia</taxon>
        <taxon>Scleractinia</taxon>
        <taxon>Astrocoeniina</taxon>
        <taxon>Pocilloporidae</taxon>
        <taxon>Stylophora</taxon>
    </lineage>
</organism>
<gene>
    <name evidence="2" type="ORF">AWC38_SpisGene10283</name>
</gene>
<feature type="region of interest" description="Disordered" evidence="1">
    <location>
        <begin position="46"/>
        <end position="75"/>
    </location>
</feature>
<dbReference type="AlphaFoldDB" id="A0A2B4S6U6"/>